<feature type="region of interest" description="Disordered" evidence="11">
    <location>
        <begin position="1112"/>
        <end position="1134"/>
    </location>
</feature>
<sequence>MADQAPPLPSGPDAPDKEKMEQIRRRRMEKLSGAAASSSSETTPNAGAEASASISSSQHAAREQDAPSAAPAARPNVNIRPANATPSPAANPFAKLGAQSSSTANDLPVRTDPLPRVLGKRSSTESDMQTPNRPPARKPNLAAEESLEAYEDRIISHIFRITLDPNQHTDDSNHRLIFLPELRKELEEEHAEIRLSTWKLDGALIEACSSIPHSKSIFDYLLPCWKRAIKASKGMRGYAGQKDAVLKEAKRLCMSNCIFAAEMPDIFQRETNLNTDSLTPFFLLEPGEDKGICPDFLEEAVSRFAEDDMAKSMVVKAFVGLSGALSNLTMNDAYKPYVHAFKLLTQFNPITTAIAESPLFLMAVSANTIEKYTLLGPFFRISPLQMEVTKEYFAAPKTMDKRHIATSQDALRLTLQTHQKDLLDIINHFVRASPIAKNKTLDWFAYVVNQNHKRRALQVNSKEVSSDGFMHNITVVLDGLCEPFMDTTFSKISKIDIDYLRREPRVDIKDETKLNADEKASEKYYEAKVGGTSNFISEVFFLTLAAHHYGSEALNATHKSLEKDIKYIQKQYAAIEAERPKVTHDAQAAAVIELRLTRINVVLDNLMSKRMAIEGVLSDKPMQAKSLIFMRYVTVWLLRIASESAYTPSQSIKYDSAAIQPLLTQIADSNRLPLPSTPPEAFDYLPEYVLEDIITNFNFIIRFIPDVMISAVGDEIIVLSITFLTNSEYIKNPYLKAKLVSLLFAGTWPVYHRAKGVLGDVLMGSQFANDHLLHALLKFYIECESTGAHTQFYDKFNIRYEIFQVIKCVWPNDVYRQRLKQESKTNTDFFLRFVNLLLNDATYVLDEALTKFPRIHDLQVELKKEAAEPTLSAEDREKKENALREAESQAQSYMQLTNETLAMMKLFSSTLSASFTMPEIVDRVAAMLNYTLDTITGNKSTNLKVENLEKYQFRPRAFLSDFVEIYLNLGVSESFVDAVARDGRSYKPENFDSASRILARYGLKSAEDLKAWEILKARFKAAKELDDQAEQDMGEIPEEFQDPLMADLMEDPVMLPVSKMILDRSTIKSYLLSDAKDPFNRAPLKIEDVVPVPELKEKIRLWKDEIKTRKKAERAAAAADATTAASGDAMDTSD</sequence>
<gene>
    <name evidence="13" type="ORF">DSL72_001158</name>
</gene>
<keyword evidence="9" id="KW-0697">Rotamase</keyword>
<accession>A0A8A3P7D6</accession>
<reference evidence="13" key="1">
    <citation type="submission" date="2020-10" db="EMBL/GenBank/DDBJ databases">
        <title>Genome Sequence of Monilinia vaccinii-corymbosi Sheds Light on Mummy Berry Disease Infection of Blueberry and Mating Type.</title>
        <authorList>
            <person name="Yow A.G."/>
            <person name="Zhang Y."/>
            <person name="Bansal K."/>
            <person name="Eacker S.M."/>
            <person name="Sullivan S."/>
            <person name="Liachko I."/>
            <person name="Cubeta M.A."/>
            <person name="Rollins J.A."/>
            <person name="Ashrafi H."/>
        </authorList>
    </citation>
    <scope>NUCLEOTIDE SEQUENCE</scope>
    <source>
        <strain evidence="13">RL-1</strain>
    </source>
</reference>
<feature type="compositionally biased region" description="Low complexity" evidence="11">
    <location>
        <begin position="32"/>
        <end position="59"/>
    </location>
</feature>
<feature type="region of interest" description="Disordered" evidence="11">
    <location>
        <begin position="1"/>
        <end position="140"/>
    </location>
</feature>
<keyword evidence="6" id="KW-0963">Cytoplasm</keyword>
<dbReference type="FunFam" id="3.30.40.10:FF:000055">
    <property type="entry name" value="Ubiquitin conjugation factor e4 a"/>
    <property type="match status" value="1"/>
</dbReference>
<comment type="subcellular location">
    <subcellularLocation>
        <location evidence="3">Cytoplasm</location>
    </subcellularLocation>
    <subcellularLocation>
        <location evidence="2">Nucleus</location>
    </subcellularLocation>
</comment>
<dbReference type="GO" id="GO:0000209">
    <property type="term" value="P:protein polyubiquitination"/>
    <property type="evidence" value="ECO:0007669"/>
    <property type="project" value="TreeGrafter"/>
</dbReference>
<name>A0A8A3P7D6_9HELO</name>
<dbReference type="Pfam" id="PF04564">
    <property type="entry name" value="U-box"/>
    <property type="match status" value="1"/>
</dbReference>
<dbReference type="UniPathway" id="UPA00143"/>
<evidence type="ECO:0000256" key="9">
    <source>
        <dbReference type="ARBA" id="ARBA00023110"/>
    </source>
</evidence>
<dbReference type="InterPro" id="IPR019474">
    <property type="entry name" value="Ub_conjug_fac_E4_core"/>
</dbReference>
<dbReference type="SUPFAM" id="SSF57850">
    <property type="entry name" value="RING/U-box"/>
    <property type="match status" value="1"/>
</dbReference>
<feature type="compositionally biased region" description="Pro residues" evidence="11">
    <location>
        <begin position="1"/>
        <end position="12"/>
    </location>
</feature>
<dbReference type="GO" id="GO:0034450">
    <property type="term" value="F:ubiquitin-ubiquitin ligase activity"/>
    <property type="evidence" value="ECO:0007669"/>
    <property type="project" value="InterPro"/>
</dbReference>
<evidence type="ECO:0000256" key="2">
    <source>
        <dbReference type="ARBA" id="ARBA00004123"/>
    </source>
</evidence>
<keyword evidence="9" id="KW-0413">Isomerase</keyword>
<dbReference type="Pfam" id="PF10408">
    <property type="entry name" value="Ufd2P_core"/>
    <property type="match status" value="1"/>
</dbReference>
<dbReference type="GO" id="GO:0003755">
    <property type="term" value="F:peptidyl-prolyl cis-trans isomerase activity"/>
    <property type="evidence" value="ECO:0007669"/>
    <property type="project" value="UniProtKB-KW"/>
</dbReference>
<dbReference type="GO" id="GO:0000151">
    <property type="term" value="C:ubiquitin ligase complex"/>
    <property type="evidence" value="ECO:0007669"/>
    <property type="project" value="InterPro"/>
</dbReference>
<organism evidence="13 14">
    <name type="scientific">Monilinia vaccinii-corymbosi</name>
    <dbReference type="NCBI Taxonomy" id="61207"/>
    <lineage>
        <taxon>Eukaryota</taxon>
        <taxon>Fungi</taxon>
        <taxon>Dikarya</taxon>
        <taxon>Ascomycota</taxon>
        <taxon>Pezizomycotina</taxon>
        <taxon>Leotiomycetes</taxon>
        <taxon>Helotiales</taxon>
        <taxon>Sclerotiniaceae</taxon>
        <taxon>Monilinia</taxon>
    </lineage>
</organism>
<keyword evidence="10" id="KW-0539">Nucleus</keyword>
<proteinExistence type="inferred from homology"/>
<dbReference type="Proteomes" id="UP000672032">
    <property type="component" value="Chromosome 2"/>
</dbReference>
<evidence type="ECO:0000256" key="5">
    <source>
        <dbReference type="ARBA" id="ARBA00007434"/>
    </source>
</evidence>
<protein>
    <recommendedName>
        <fullName evidence="12">U-box domain-containing protein</fullName>
    </recommendedName>
</protein>
<evidence type="ECO:0000256" key="6">
    <source>
        <dbReference type="ARBA" id="ARBA00022490"/>
    </source>
</evidence>
<dbReference type="InterPro" id="IPR003613">
    <property type="entry name" value="Ubox_domain"/>
</dbReference>
<dbReference type="SMART" id="SM00504">
    <property type="entry name" value="Ubox"/>
    <property type="match status" value="1"/>
</dbReference>
<keyword evidence="8" id="KW-0833">Ubl conjugation pathway</keyword>
<dbReference type="AlphaFoldDB" id="A0A8A3P7D6"/>
<evidence type="ECO:0000313" key="13">
    <source>
        <dbReference type="EMBL" id="QSZ31591.1"/>
    </source>
</evidence>
<dbReference type="EMBL" id="CP063406">
    <property type="protein sequence ID" value="QSZ31591.1"/>
    <property type="molecule type" value="Genomic_DNA"/>
</dbReference>
<evidence type="ECO:0000256" key="8">
    <source>
        <dbReference type="ARBA" id="ARBA00022786"/>
    </source>
</evidence>
<keyword evidence="7" id="KW-0808">Transferase</keyword>
<evidence type="ECO:0000256" key="11">
    <source>
        <dbReference type="SAM" id="MobiDB-lite"/>
    </source>
</evidence>
<evidence type="ECO:0000256" key="3">
    <source>
        <dbReference type="ARBA" id="ARBA00004496"/>
    </source>
</evidence>
<dbReference type="Gene3D" id="3.30.40.10">
    <property type="entry name" value="Zinc/RING finger domain, C3HC4 (zinc finger)"/>
    <property type="match status" value="1"/>
</dbReference>
<dbReference type="InterPro" id="IPR045132">
    <property type="entry name" value="UBE4"/>
</dbReference>
<evidence type="ECO:0000256" key="7">
    <source>
        <dbReference type="ARBA" id="ARBA00022679"/>
    </source>
</evidence>
<dbReference type="InterPro" id="IPR013083">
    <property type="entry name" value="Znf_RING/FYVE/PHD"/>
</dbReference>
<dbReference type="PROSITE" id="PS51698">
    <property type="entry name" value="U_BOX"/>
    <property type="match status" value="1"/>
</dbReference>
<keyword evidence="14" id="KW-1185">Reference proteome</keyword>
<comment type="pathway">
    <text evidence="4">Protein modification; protein ubiquitination.</text>
</comment>
<dbReference type="GO" id="GO:0006511">
    <property type="term" value="P:ubiquitin-dependent protein catabolic process"/>
    <property type="evidence" value="ECO:0007669"/>
    <property type="project" value="InterPro"/>
</dbReference>
<feature type="compositionally biased region" description="Low complexity" evidence="11">
    <location>
        <begin position="1115"/>
        <end position="1134"/>
    </location>
</feature>
<evidence type="ECO:0000313" key="14">
    <source>
        <dbReference type="Proteomes" id="UP000672032"/>
    </source>
</evidence>
<feature type="domain" description="U-box" evidence="12">
    <location>
        <begin position="1035"/>
        <end position="1109"/>
    </location>
</feature>
<evidence type="ECO:0000256" key="1">
    <source>
        <dbReference type="ARBA" id="ARBA00000900"/>
    </source>
</evidence>
<dbReference type="GO" id="GO:0005634">
    <property type="term" value="C:nucleus"/>
    <property type="evidence" value="ECO:0007669"/>
    <property type="project" value="UniProtKB-SubCell"/>
</dbReference>
<evidence type="ECO:0000259" key="12">
    <source>
        <dbReference type="PROSITE" id="PS51698"/>
    </source>
</evidence>
<evidence type="ECO:0000256" key="4">
    <source>
        <dbReference type="ARBA" id="ARBA00004906"/>
    </source>
</evidence>
<dbReference type="OrthoDB" id="20295at2759"/>
<dbReference type="PANTHER" id="PTHR13931:SF2">
    <property type="entry name" value="UBIQUITIN CONJUGATION FACTOR E4 B"/>
    <property type="match status" value="1"/>
</dbReference>
<feature type="compositionally biased region" description="Basic and acidic residues" evidence="11">
    <location>
        <begin position="14"/>
        <end position="23"/>
    </location>
</feature>
<evidence type="ECO:0000256" key="10">
    <source>
        <dbReference type="ARBA" id="ARBA00023242"/>
    </source>
</evidence>
<feature type="compositionally biased region" description="Low complexity" evidence="11">
    <location>
        <begin position="81"/>
        <end position="94"/>
    </location>
</feature>
<comment type="similarity">
    <text evidence="5">Belongs to the ubiquitin conjugation factor E4 family.</text>
</comment>
<dbReference type="PANTHER" id="PTHR13931">
    <property type="entry name" value="UBIQUITINATION FACTOR E4"/>
    <property type="match status" value="1"/>
</dbReference>
<dbReference type="GO" id="GO:0005737">
    <property type="term" value="C:cytoplasm"/>
    <property type="evidence" value="ECO:0007669"/>
    <property type="project" value="UniProtKB-SubCell"/>
</dbReference>
<comment type="catalytic activity">
    <reaction evidence="1">
        <text>S-ubiquitinyl-[E2 ubiquitin-conjugating enzyme]-L-cysteine + [acceptor protein]-L-lysine = [E2 ubiquitin-conjugating enzyme]-L-cysteine + N(6)-ubiquitinyl-[acceptor protein]-L-lysine.</text>
        <dbReference type="EC" id="2.3.2.27"/>
    </reaction>
</comment>
<dbReference type="GO" id="GO:0036503">
    <property type="term" value="P:ERAD pathway"/>
    <property type="evidence" value="ECO:0007669"/>
    <property type="project" value="InterPro"/>
</dbReference>